<protein>
    <submittedName>
        <fullName evidence="2">Selenocysteine insertion sequence-binding protein 2-like</fullName>
    </submittedName>
</protein>
<evidence type="ECO:0000313" key="3">
    <source>
        <dbReference type="Proteomes" id="UP000440578"/>
    </source>
</evidence>
<dbReference type="AlphaFoldDB" id="A0A6A4VQH5"/>
<dbReference type="GO" id="GO:0043021">
    <property type="term" value="F:ribonucleoprotein complex binding"/>
    <property type="evidence" value="ECO:0007669"/>
    <property type="project" value="TreeGrafter"/>
</dbReference>
<dbReference type="EMBL" id="VIIS01001557">
    <property type="protein sequence ID" value="KAF0296465.1"/>
    <property type="molecule type" value="Genomic_DNA"/>
</dbReference>
<feature type="compositionally biased region" description="Low complexity" evidence="1">
    <location>
        <begin position="251"/>
        <end position="263"/>
    </location>
</feature>
<dbReference type="GO" id="GO:0003730">
    <property type="term" value="F:mRNA 3'-UTR binding"/>
    <property type="evidence" value="ECO:0007669"/>
    <property type="project" value="TreeGrafter"/>
</dbReference>
<dbReference type="InterPro" id="IPR029064">
    <property type="entry name" value="Ribosomal_eL30-like_sf"/>
</dbReference>
<dbReference type="PANTHER" id="PTHR13284">
    <property type="entry name" value="GH01354P"/>
    <property type="match status" value="1"/>
</dbReference>
<dbReference type="Proteomes" id="UP000440578">
    <property type="component" value="Unassembled WGS sequence"/>
</dbReference>
<dbReference type="OrthoDB" id="263617at2759"/>
<comment type="caution">
    <text evidence="2">The sequence shown here is derived from an EMBL/GenBank/DDBJ whole genome shotgun (WGS) entry which is preliminary data.</text>
</comment>
<dbReference type="InterPro" id="IPR040051">
    <property type="entry name" value="SECISBP2"/>
</dbReference>
<dbReference type="GO" id="GO:1990904">
    <property type="term" value="C:ribonucleoprotein complex"/>
    <property type="evidence" value="ECO:0007669"/>
    <property type="project" value="TreeGrafter"/>
</dbReference>
<accession>A0A6A4VQH5</accession>
<organism evidence="2 3">
    <name type="scientific">Amphibalanus amphitrite</name>
    <name type="common">Striped barnacle</name>
    <name type="synonym">Balanus amphitrite</name>
    <dbReference type="NCBI Taxonomy" id="1232801"/>
    <lineage>
        <taxon>Eukaryota</taxon>
        <taxon>Metazoa</taxon>
        <taxon>Ecdysozoa</taxon>
        <taxon>Arthropoda</taxon>
        <taxon>Crustacea</taxon>
        <taxon>Multicrustacea</taxon>
        <taxon>Cirripedia</taxon>
        <taxon>Thoracica</taxon>
        <taxon>Thoracicalcarea</taxon>
        <taxon>Balanomorpha</taxon>
        <taxon>Balanoidea</taxon>
        <taxon>Balanidae</taxon>
        <taxon>Amphibalaninae</taxon>
        <taxon>Amphibalanus</taxon>
    </lineage>
</organism>
<dbReference type="GO" id="GO:0035368">
    <property type="term" value="F:selenocysteine insertion sequence binding"/>
    <property type="evidence" value="ECO:0007669"/>
    <property type="project" value="InterPro"/>
</dbReference>
<proteinExistence type="predicted"/>
<feature type="region of interest" description="Disordered" evidence="1">
    <location>
        <begin position="1"/>
        <end position="117"/>
    </location>
</feature>
<evidence type="ECO:0000313" key="2">
    <source>
        <dbReference type="EMBL" id="KAF0296465.1"/>
    </source>
</evidence>
<dbReference type="SUPFAM" id="SSF55315">
    <property type="entry name" value="L30e-like"/>
    <property type="match status" value="1"/>
</dbReference>
<feature type="region of interest" description="Disordered" evidence="1">
    <location>
        <begin position="241"/>
        <end position="263"/>
    </location>
</feature>
<sequence>MMAPETPTEDPPQRDSVWRTSGSQEPRPPDRKDGGAKTYSRMLRELPKTLPPPVNVKELVEAKETKKKAPKKRMPIEASIMDLAFMPASRSRRSGQQDDGAPTSAQRSTTRRLVKPVRAIGNRLDSSVLVHKRGKERTKKKKPSLLKRVILRERAERRRRAGLEAAASALFAGLSVREVEREVPLVFALKRRALGHACKKPVPVSCVGIFNYQGSEDNYKRLMQLTEAAQERYRAMVADVERALRPPPPQEELSPSEKLLGSD</sequence>
<dbReference type="GO" id="GO:0005739">
    <property type="term" value="C:mitochondrion"/>
    <property type="evidence" value="ECO:0007669"/>
    <property type="project" value="TreeGrafter"/>
</dbReference>
<dbReference type="Gene3D" id="3.30.1330.30">
    <property type="match status" value="1"/>
</dbReference>
<gene>
    <name evidence="2" type="primary">Secisbp2l</name>
    <name evidence="2" type="ORF">FJT64_006087</name>
</gene>
<reference evidence="2 3" key="1">
    <citation type="submission" date="2019-07" db="EMBL/GenBank/DDBJ databases">
        <title>Draft genome assembly of a fouling barnacle, Amphibalanus amphitrite (Darwin, 1854): The first reference genome for Thecostraca.</title>
        <authorList>
            <person name="Kim W."/>
        </authorList>
    </citation>
    <scope>NUCLEOTIDE SEQUENCE [LARGE SCALE GENOMIC DNA]</scope>
    <source>
        <strain evidence="2">SNU_AA5</strain>
        <tissue evidence="2">Soma without cirri and trophi</tissue>
    </source>
</reference>
<dbReference type="PANTHER" id="PTHR13284:SF4">
    <property type="entry name" value="C2H2-TYPE DOMAIN-CONTAINING PROTEIN"/>
    <property type="match status" value="1"/>
</dbReference>
<evidence type="ECO:0000256" key="1">
    <source>
        <dbReference type="SAM" id="MobiDB-lite"/>
    </source>
</evidence>
<keyword evidence="3" id="KW-1185">Reference proteome</keyword>
<name>A0A6A4VQH5_AMPAM</name>